<keyword evidence="4 7" id="KW-0812">Transmembrane</keyword>
<comment type="similarity">
    <text evidence="2">Belongs to the cytochrome ubiquinol oxidase subunit 2 family.</text>
</comment>
<evidence type="ECO:0000256" key="7">
    <source>
        <dbReference type="SAM" id="Phobius"/>
    </source>
</evidence>
<dbReference type="RefSeq" id="WP_377714951.1">
    <property type="nucleotide sequence ID" value="NZ_JBHSMP010000038.1"/>
</dbReference>
<feature type="transmembrane region" description="Helical" evidence="7">
    <location>
        <begin position="6"/>
        <end position="36"/>
    </location>
</feature>
<feature type="transmembrane region" description="Helical" evidence="7">
    <location>
        <begin position="190"/>
        <end position="212"/>
    </location>
</feature>
<evidence type="ECO:0000313" key="8">
    <source>
        <dbReference type="EMBL" id="MFC5431594.1"/>
    </source>
</evidence>
<evidence type="ECO:0000313" key="9">
    <source>
        <dbReference type="Proteomes" id="UP001596103"/>
    </source>
</evidence>
<reference evidence="9" key="1">
    <citation type="journal article" date="2019" name="Int. J. Syst. Evol. Microbiol.">
        <title>The Global Catalogue of Microorganisms (GCM) 10K type strain sequencing project: providing services to taxonomists for standard genome sequencing and annotation.</title>
        <authorList>
            <consortium name="The Broad Institute Genomics Platform"/>
            <consortium name="The Broad Institute Genome Sequencing Center for Infectious Disease"/>
            <person name="Wu L."/>
            <person name="Ma J."/>
        </authorList>
    </citation>
    <scope>NUCLEOTIDE SEQUENCE [LARGE SCALE GENOMIC DNA]</scope>
    <source>
        <strain evidence="9">CCUG 56042</strain>
    </source>
</reference>
<feature type="transmembrane region" description="Helical" evidence="7">
    <location>
        <begin position="112"/>
        <end position="135"/>
    </location>
</feature>
<gene>
    <name evidence="8" type="primary">cydB</name>
    <name evidence="8" type="ORF">ACFPTO_22720</name>
</gene>
<keyword evidence="6 7" id="KW-0472">Membrane</keyword>
<dbReference type="InterPro" id="IPR003317">
    <property type="entry name" value="Cyt-d_oxidase_su2"/>
</dbReference>
<keyword evidence="5 7" id="KW-1133">Transmembrane helix</keyword>
<evidence type="ECO:0000256" key="6">
    <source>
        <dbReference type="ARBA" id="ARBA00023136"/>
    </source>
</evidence>
<organism evidence="8 9">
    <name type="scientific">Paraburkholderia denitrificans</name>
    <dbReference type="NCBI Taxonomy" id="694025"/>
    <lineage>
        <taxon>Bacteria</taxon>
        <taxon>Pseudomonadati</taxon>
        <taxon>Pseudomonadota</taxon>
        <taxon>Betaproteobacteria</taxon>
        <taxon>Burkholderiales</taxon>
        <taxon>Burkholderiaceae</taxon>
        <taxon>Paraburkholderia</taxon>
    </lineage>
</organism>
<keyword evidence="9" id="KW-1185">Reference proteome</keyword>
<evidence type="ECO:0000256" key="3">
    <source>
        <dbReference type="ARBA" id="ARBA00022475"/>
    </source>
</evidence>
<name>A0ABW0JGD8_9BURK</name>
<dbReference type="Pfam" id="PF02322">
    <property type="entry name" value="Cyt_bd_oxida_II"/>
    <property type="match status" value="1"/>
</dbReference>
<proteinExistence type="inferred from homology"/>
<dbReference type="NCBIfam" id="TIGR00203">
    <property type="entry name" value="cydB"/>
    <property type="match status" value="1"/>
</dbReference>
<dbReference type="EMBL" id="JBHSMP010000038">
    <property type="protein sequence ID" value="MFC5431594.1"/>
    <property type="molecule type" value="Genomic_DNA"/>
</dbReference>
<comment type="subcellular location">
    <subcellularLocation>
        <location evidence="1">Cell membrane</location>
        <topology evidence="1">Multi-pass membrane protein</topology>
    </subcellularLocation>
</comment>
<accession>A0ABW0JGD8</accession>
<feature type="transmembrane region" description="Helical" evidence="7">
    <location>
        <begin position="256"/>
        <end position="276"/>
    </location>
</feature>
<dbReference type="Proteomes" id="UP001596103">
    <property type="component" value="Unassembled WGS sequence"/>
</dbReference>
<sequence length="334" mass="37022">MHVTVIWAAIIALGVFMYLVLDGYDLGIGIVLPFFPDDHERDLIMTNVAPVWDGNEAWLLLGGAALFAAFPVVYSTVLSTLYLPLAFVLGCLVLRGIAFGRRTKNDRMKKQWDLAFIAGSAGAAFFQGVALGAFLQGMPIESHLNADHAMRWLTPFSMLSGLGLVATYALLGACWLVARTWGDLQRRLHRLVWPLTMGLLGFIVLVSVWRPLQDVTIAARWFDVRLFARLVPVPPLVLACAYWMHRAMRARRRTTPFLAALSLVSLAYLGLFASLWPYAIPQSVTLWQAAAPRSSHASTLACAAIVLPLILAYTAMSHRLFRSRIRTVGTPPYR</sequence>
<feature type="transmembrane region" description="Helical" evidence="7">
    <location>
        <begin position="224"/>
        <end position="244"/>
    </location>
</feature>
<feature type="transmembrane region" description="Helical" evidence="7">
    <location>
        <begin position="155"/>
        <end position="178"/>
    </location>
</feature>
<protein>
    <submittedName>
        <fullName evidence="8">Cytochrome d ubiquinol oxidase subunit II</fullName>
    </submittedName>
</protein>
<dbReference type="PANTHER" id="PTHR43141">
    <property type="entry name" value="CYTOCHROME BD2 SUBUNIT II"/>
    <property type="match status" value="1"/>
</dbReference>
<feature type="transmembrane region" description="Helical" evidence="7">
    <location>
        <begin position="296"/>
        <end position="316"/>
    </location>
</feature>
<evidence type="ECO:0000256" key="1">
    <source>
        <dbReference type="ARBA" id="ARBA00004651"/>
    </source>
</evidence>
<evidence type="ECO:0000256" key="2">
    <source>
        <dbReference type="ARBA" id="ARBA00007543"/>
    </source>
</evidence>
<evidence type="ECO:0000256" key="4">
    <source>
        <dbReference type="ARBA" id="ARBA00022692"/>
    </source>
</evidence>
<evidence type="ECO:0000256" key="5">
    <source>
        <dbReference type="ARBA" id="ARBA00022989"/>
    </source>
</evidence>
<dbReference type="PANTHER" id="PTHR43141:SF4">
    <property type="entry name" value="CYTOCHROME BD2 SUBUNIT II"/>
    <property type="match status" value="1"/>
</dbReference>
<comment type="caution">
    <text evidence="8">The sequence shown here is derived from an EMBL/GenBank/DDBJ whole genome shotgun (WGS) entry which is preliminary data.</text>
</comment>
<feature type="transmembrane region" description="Helical" evidence="7">
    <location>
        <begin position="81"/>
        <end position="100"/>
    </location>
</feature>
<keyword evidence="3" id="KW-1003">Cell membrane</keyword>